<organism evidence="5 6">
    <name type="scientific">Micromonospora andamanensis</name>
    <dbReference type="NCBI Taxonomy" id="1287068"/>
    <lineage>
        <taxon>Bacteria</taxon>
        <taxon>Bacillati</taxon>
        <taxon>Actinomycetota</taxon>
        <taxon>Actinomycetes</taxon>
        <taxon>Micromonosporales</taxon>
        <taxon>Micromonosporaceae</taxon>
        <taxon>Micromonospora</taxon>
    </lineage>
</organism>
<evidence type="ECO:0000256" key="2">
    <source>
        <dbReference type="SAM" id="MobiDB-lite"/>
    </source>
</evidence>
<evidence type="ECO:0000256" key="1">
    <source>
        <dbReference type="ARBA" id="ARBA00010792"/>
    </source>
</evidence>
<keyword evidence="3" id="KW-0812">Transmembrane</keyword>
<reference evidence="5 6" key="1">
    <citation type="submission" date="2021-01" db="EMBL/GenBank/DDBJ databases">
        <title>Whole genome shotgun sequence of Verrucosispora andamanensis NBRC 109075.</title>
        <authorList>
            <person name="Komaki H."/>
            <person name="Tamura T."/>
        </authorList>
    </citation>
    <scope>NUCLEOTIDE SEQUENCE [LARGE SCALE GENOMIC DNA]</scope>
    <source>
        <strain evidence="5 6">NBRC 109075</strain>
    </source>
</reference>
<evidence type="ECO:0000259" key="4">
    <source>
        <dbReference type="Pfam" id="PF09335"/>
    </source>
</evidence>
<evidence type="ECO:0000313" key="6">
    <source>
        <dbReference type="Proteomes" id="UP000647017"/>
    </source>
</evidence>
<dbReference type="Pfam" id="PF09335">
    <property type="entry name" value="VTT_dom"/>
    <property type="match status" value="1"/>
</dbReference>
<feature type="compositionally biased region" description="Pro residues" evidence="2">
    <location>
        <begin position="235"/>
        <end position="246"/>
    </location>
</feature>
<keyword evidence="6" id="KW-1185">Reference proteome</keyword>
<evidence type="ECO:0000256" key="3">
    <source>
        <dbReference type="SAM" id="Phobius"/>
    </source>
</evidence>
<dbReference type="Proteomes" id="UP000647017">
    <property type="component" value="Unassembled WGS sequence"/>
</dbReference>
<evidence type="ECO:0000313" key="5">
    <source>
        <dbReference type="EMBL" id="GIJ08551.1"/>
    </source>
</evidence>
<gene>
    <name evidence="5" type="ORF">Van01_17650</name>
</gene>
<dbReference type="PANTHER" id="PTHR42709:SF2">
    <property type="entry name" value="INNER MEMBRANE PROTEIN YOHD"/>
    <property type="match status" value="1"/>
</dbReference>
<feature type="transmembrane region" description="Helical" evidence="3">
    <location>
        <begin position="108"/>
        <end position="130"/>
    </location>
</feature>
<feature type="transmembrane region" description="Helical" evidence="3">
    <location>
        <begin position="28"/>
        <end position="46"/>
    </location>
</feature>
<comment type="similarity">
    <text evidence="1">Belongs to the DedA family.</text>
</comment>
<keyword evidence="3" id="KW-1133">Transmembrane helix</keyword>
<feature type="domain" description="VTT" evidence="4">
    <location>
        <begin position="46"/>
        <end position="171"/>
    </location>
</feature>
<dbReference type="InterPro" id="IPR051311">
    <property type="entry name" value="DedA_domain"/>
</dbReference>
<feature type="transmembrane region" description="Helical" evidence="3">
    <location>
        <begin position="151"/>
        <end position="173"/>
    </location>
</feature>
<proteinExistence type="inferred from homology"/>
<dbReference type="PANTHER" id="PTHR42709">
    <property type="entry name" value="ALKALINE PHOSPHATASE LIKE PROTEIN"/>
    <property type="match status" value="1"/>
</dbReference>
<keyword evidence="3" id="KW-0472">Membrane</keyword>
<feature type="region of interest" description="Disordered" evidence="2">
    <location>
        <begin position="223"/>
        <end position="246"/>
    </location>
</feature>
<accession>A0ABQ4HSF7</accession>
<name>A0ABQ4HSF7_9ACTN</name>
<dbReference type="InterPro" id="IPR032816">
    <property type="entry name" value="VTT_dom"/>
</dbReference>
<dbReference type="EMBL" id="BOOZ01000007">
    <property type="protein sequence ID" value="GIJ08551.1"/>
    <property type="molecule type" value="Genomic_DNA"/>
</dbReference>
<feature type="transmembrane region" description="Helical" evidence="3">
    <location>
        <begin position="185"/>
        <end position="205"/>
    </location>
</feature>
<sequence length="246" mass="25624">MAGTYAGTSIGSMQLVLDLLHETMSSPWVYLALFAVAVVDGFFPVVPSETAVITAGVFAATGQPALPLVIVAAAAGALVGDHMSYAIGRRGGGRLLTRLPAQGRRRAVYAWASRGIALRGGLILAVARYVPGGRTAVTMTMGATRFPRSRFLMFDALAAGTWGIYSALVGYLGGLAFEQDPLRGLLLGLGLALSVTVIVETARWAHRRARPLPAMVEPGAEVPSAMRDCDRVPGAGPPPTPEAGAR</sequence>
<protein>
    <submittedName>
        <fullName evidence="5">Membrane protein</fullName>
    </submittedName>
</protein>
<comment type="caution">
    <text evidence="5">The sequence shown here is derived from an EMBL/GenBank/DDBJ whole genome shotgun (WGS) entry which is preliminary data.</text>
</comment>